<evidence type="ECO:0000256" key="1">
    <source>
        <dbReference type="ARBA" id="ARBA00022490"/>
    </source>
</evidence>
<dbReference type="SUPFAM" id="SSF54928">
    <property type="entry name" value="RNA-binding domain, RBD"/>
    <property type="match status" value="1"/>
</dbReference>
<evidence type="ECO:0000259" key="8">
    <source>
        <dbReference type="PROSITE" id="PS50102"/>
    </source>
</evidence>
<feature type="compositionally biased region" description="Basic and acidic residues" evidence="7">
    <location>
        <begin position="29"/>
        <end position="43"/>
    </location>
</feature>
<organism evidence="9 10">
    <name type="scientific">Pseudozyma flocculosa</name>
    <dbReference type="NCBI Taxonomy" id="84751"/>
    <lineage>
        <taxon>Eukaryota</taxon>
        <taxon>Fungi</taxon>
        <taxon>Dikarya</taxon>
        <taxon>Basidiomycota</taxon>
        <taxon>Ustilaginomycotina</taxon>
        <taxon>Ustilaginomycetes</taxon>
        <taxon>Ustilaginales</taxon>
        <taxon>Ustilaginaceae</taxon>
        <taxon>Pseudozyma</taxon>
    </lineage>
</organism>
<dbReference type="InterPro" id="IPR017334">
    <property type="entry name" value="eIF3_g"/>
</dbReference>
<keyword evidence="10" id="KW-1185">Reference proteome</keyword>
<accession>A0A5C3F559</accession>
<dbReference type="EMBL" id="OOIP01000011">
    <property type="protein sequence ID" value="SPO38807.1"/>
    <property type="molecule type" value="Genomic_DNA"/>
</dbReference>
<dbReference type="GO" id="GO:0003743">
    <property type="term" value="F:translation initiation factor activity"/>
    <property type="evidence" value="ECO:0007669"/>
    <property type="project" value="UniProtKB-UniRule"/>
</dbReference>
<dbReference type="PANTHER" id="PTHR10352">
    <property type="entry name" value="EUKARYOTIC TRANSLATION INITIATION FACTOR 3 SUBUNIT G"/>
    <property type="match status" value="1"/>
</dbReference>
<keyword evidence="1 5" id="KW-0963">Cytoplasm</keyword>
<dbReference type="AlphaFoldDB" id="A0A5C3F559"/>
<protein>
    <recommendedName>
        <fullName evidence="5">Eukaryotic translation initiation factor 3 subunit G</fullName>
        <shortName evidence="5">eIF3g</shortName>
    </recommendedName>
    <alternativeName>
        <fullName evidence="5">Eukaryotic translation initiation factor 3 RNA-binding subunit</fullName>
        <shortName evidence="5">eIF-3 RNA-binding subunit</shortName>
    </alternativeName>
    <alternativeName>
        <fullName evidence="5">Translation initiation factor eIF3 p33 subunit homolog</fullName>
        <shortName evidence="5">eIF3 p33 homolog</shortName>
    </alternativeName>
</protein>
<proteinExistence type="inferred from homology"/>
<dbReference type="Pfam" id="PF00076">
    <property type="entry name" value="RRM_1"/>
    <property type="match status" value="1"/>
</dbReference>
<evidence type="ECO:0000256" key="2">
    <source>
        <dbReference type="ARBA" id="ARBA00022540"/>
    </source>
</evidence>
<keyword evidence="3 6" id="KW-0694">RNA-binding</keyword>
<dbReference type="FunFam" id="3.30.70.330:FF:000657">
    <property type="entry name" value="Eukaryotic translation initiation factor 3 subunit G"/>
    <property type="match status" value="1"/>
</dbReference>
<sequence length="312" mass="34159">MSPVQVPPAPTDPTKSSMNWADDVDEDGERFAHARRPKIEERDEGNGVKVIIEYRTTPEGKKVKITRRVKRTLIKTKVNHDVAERKAWTKFGQEKGRSAGPHSSTTTVGENVLLKMGAGNKRDEPEVDEMDKVRQQLANKKIVCRLCKGDHFTTKCPYKDTLEAIPGAGDADTPEGGEGTLTPAAMDPTNPAVAASAGGKYVPPSMRAGAKGAGEKMGGLGGVSRDDLPTLRVTNLSEDADDDDLRDLFSRYGRVVRVYVGRDRETGACKGYAFVSFEIREDADRARQKVDGKGYDNLILSCQWSLPRGERP</sequence>
<dbReference type="InterPro" id="IPR000504">
    <property type="entry name" value="RRM_dom"/>
</dbReference>
<feature type="domain" description="RRM" evidence="8">
    <location>
        <begin position="229"/>
        <end position="307"/>
    </location>
</feature>
<dbReference type="PIRSF" id="PIRSF037949">
    <property type="entry name" value="Transl_init_eIF-3_RNA-bind"/>
    <property type="match status" value="1"/>
</dbReference>
<comment type="function">
    <text evidence="5">RNA-binding component of the eukaryotic translation initiation factor 3 (eIF-3) complex, which is involved in protein synthesis of a specialized repertoire of mRNAs and, together with other initiation factors, stimulates binding of mRNA and methionyl-tRNAi to the 40S ribosome. The eIF-3 complex specifically targets and initiates translation of a subset of mRNAs involved in cell proliferation. This subunit can bind 18S rRNA.</text>
</comment>
<dbReference type="CDD" id="cd12408">
    <property type="entry name" value="RRM_eIF3G_like"/>
    <property type="match status" value="1"/>
</dbReference>
<keyword evidence="4 5" id="KW-0648">Protein biosynthesis</keyword>
<name>A0A5C3F559_9BASI</name>
<dbReference type="GO" id="GO:0001732">
    <property type="term" value="P:formation of cytoplasmic translation initiation complex"/>
    <property type="evidence" value="ECO:0007669"/>
    <property type="project" value="UniProtKB-UniRule"/>
</dbReference>
<dbReference type="Proteomes" id="UP000323386">
    <property type="component" value="Unassembled WGS sequence"/>
</dbReference>
<feature type="region of interest" description="Disordered" evidence="7">
    <location>
        <begin position="1"/>
        <end position="43"/>
    </location>
</feature>
<evidence type="ECO:0000256" key="5">
    <source>
        <dbReference type="HAMAP-Rule" id="MF_03006"/>
    </source>
</evidence>
<dbReference type="SMART" id="SM00360">
    <property type="entry name" value="RRM"/>
    <property type="match status" value="1"/>
</dbReference>
<dbReference type="HAMAP" id="MF_03006">
    <property type="entry name" value="eIF3g"/>
    <property type="match status" value="1"/>
</dbReference>
<dbReference type="InterPro" id="IPR034240">
    <property type="entry name" value="eIF3G_RRM"/>
</dbReference>
<evidence type="ECO:0000256" key="3">
    <source>
        <dbReference type="ARBA" id="ARBA00022884"/>
    </source>
</evidence>
<evidence type="ECO:0000313" key="9">
    <source>
        <dbReference type="EMBL" id="SPO38807.1"/>
    </source>
</evidence>
<dbReference type="CDD" id="cd12933">
    <property type="entry name" value="eIF3G"/>
    <property type="match status" value="1"/>
</dbReference>
<dbReference type="InterPro" id="IPR024675">
    <property type="entry name" value="eIF3g_N"/>
</dbReference>
<evidence type="ECO:0000256" key="7">
    <source>
        <dbReference type="SAM" id="MobiDB-lite"/>
    </source>
</evidence>
<dbReference type="PROSITE" id="PS50102">
    <property type="entry name" value="RRM"/>
    <property type="match status" value="1"/>
</dbReference>
<dbReference type="Pfam" id="PF12353">
    <property type="entry name" value="eIF3g"/>
    <property type="match status" value="1"/>
</dbReference>
<dbReference type="GO" id="GO:0016282">
    <property type="term" value="C:eukaryotic 43S preinitiation complex"/>
    <property type="evidence" value="ECO:0007669"/>
    <property type="project" value="UniProtKB-UniRule"/>
</dbReference>
<comment type="subunit">
    <text evidence="5">Component of the eukaryotic translation initiation factor 3 (eIF-3) complex.</text>
</comment>
<evidence type="ECO:0000256" key="6">
    <source>
        <dbReference type="PROSITE-ProRule" id="PRU00176"/>
    </source>
</evidence>
<dbReference type="InterPro" id="IPR012677">
    <property type="entry name" value="Nucleotide-bd_a/b_plait_sf"/>
</dbReference>
<feature type="compositionally biased region" description="Pro residues" evidence="7">
    <location>
        <begin position="1"/>
        <end position="11"/>
    </location>
</feature>
<dbReference type="OrthoDB" id="639027at2759"/>
<dbReference type="InterPro" id="IPR035979">
    <property type="entry name" value="RBD_domain_sf"/>
</dbReference>
<dbReference type="Gene3D" id="3.30.70.330">
    <property type="match status" value="1"/>
</dbReference>
<evidence type="ECO:0000256" key="4">
    <source>
        <dbReference type="ARBA" id="ARBA00022917"/>
    </source>
</evidence>
<keyword evidence="2 5" id="KW-0396">Initiation factor</keyword>
<dbReference type="GO" id="GO:0003723">
    <property type="term" value="F:RNA binding"/>
    <property type="evidence" value="ECO:0007669"/>
    <property type="project" value="UniProtKB-UniRule"/>
</dbReference>
<evidence type="ECO:0000313" key="10">
    <source>
        <dbReference type="Proteomes" id="UP000323386"/>
    </source>
</evidence>
<comment type="subcellular location">
    <subcellularLocation>
        <location evidence="5">Cytoplasm</location>
    </subcellularLocation>
</comment>
<reference evidence="9 10" key="1">
    <citation type="submission" date="2018-03" db="EMBL/GenBank/DDBJ databases">
        <authorList>
            <person name="Guldener U."/>
        </authorList>
    </citation>
    <scope>NUCLEOTIDE SEQUENCE [LARGE SCALE GENOMIC DNA]</scope>
    <source>
        <strain evidence="9 10">DAOM196992</strain>
    </source>
</reference>
<dbReference type="GO" id="GO:0005852">
    <property type="term" value="C:eukaryotic translation initiation factor 3 complex"/>
    <property type="evidence" value="ECO:0007669"/>
    <property type="project" value="UniProtKB-UniRule"/>
</dbReference>
<comment type="similarity">
    <text evidence="5">Belongs to the eIF-3 subunit G family.</text>
</comment>
<gene>
    <name evidence="5" type="primary">TIF35</name>
    <name evidence="9" type="ORF">PSFLO_04286</name>
</gene>
<dbReference type="GO" id="GO:0033290">
    <property type="term" value="C:eukaryotic 48S preinitiation complex"/>
    <property type="evidence" value="ECO:0007669"/>
    <property type="project" value="UniProtKB-UniRule"/>
</dbReference>